<gene>
    <name evidence="1" type="ORF">S01H1_10560</name>
</gene>
<reference evidence="1" key="1">
    <citation type="journal article" date="2014" name="Front. Microbiol.">
        <title>High frequency of phylogenetically diverse reductive dehalogenase-homologous genes in deep subseafloor sedimentary metagenomes.</title>
        <authorList>
            <person name="Kawai M."/>
            <person name="Futagami T."/>
            <person name="Toyoda A."/>
            <person name="Takaki Y."/>
            <person name="Nishi S."/>
            <person name="Hori S."/>
            <person name="Arai W."/>
            <person name="Tsubouchi T."/>
            <person name="Morono Y."/>
            <person name="Uchiyama I."/>
            <person name="Ito T."/>
            <person name="Fujiyama A."/>
            <person name="Inagaki F."/>
            <person name="Takami H."/>
        </authorList>
    </citation>
    <scope>NUCLEOTIDE SEQUENCE</scope>
    <source>
        <strain evidence="1">Expedition CK06-06</strain>
    </source>
</reference>
<proteinExistence type="predicted"/>
<dbReference type="AlphaFoldDB" id="X0SBT2"/>
<name>X0SBT2_9ZZZZ</name>
<comment type="caution">
    <text evidence="1">The sequence shown here is derived from an EMBL/GenBank/DDBJ whole genome shotgun (WGS) entry which is preliminary data.</text>
</comment>
<accession>X0SBT2</accession>
<dbReference type="EMBL" id="BARS01005389">
    <property type="protein sequence ID" value="GAF72626.1"/>
    <property type="molecule type" value="Genomic_DNA"/>
</dbReference>
<organism evidence="1">
    <name type="scientific">marine sediment metagenome</name>
    <dbReference type="NCBI Taxonomy" id="412755"/>
    <lineage>
        <taxon>unclassified sequences</taxon>
        <taxon>metagenomes</taxon>
        <taxon>ecological metagenomes</taxon>
    </lineage>
</organism>
<feature type="non-terminal residue" evidence="1">
    <location>
        <position position="1"/>
    </location>
</feature>
<protein>
    <submittedName>
        <fullName evidence="1">Uncharacterized protein</fullName>
    </submittedName>
</protein>
<sequence length="245" mass="27863">QQIQSVDDKGNAIAKITIERLKYFSVIKDNLILDFDNSREEDRDNPLAKLIGQSYTIEIAPTGKVTRVIDVKQARAAVKGGYMADKAALKLFTPDEIKERHGLIDLPATDKNRLCPGDNWSGIETFFFGTMGSKSYEKIYTLKGIEERDNRQVAVVEMNAIPSSEMAEQLHKEQTTFDYSKLFDNIETYAGRLKLDLTAGKVEEYREKLQLEWIRAEPSAERGDDKEPIVLTMSTTRLYSLEKID</sequence>
<evidence type="ECO:0000313" key="1">
    <source>
        <dbReference type="EMBL" id="GAF72626.1"/>
    </source>
</evidence>